<dbReference type="InterPro" id="IPR036117">
    <property type="entry name" value="DhaL_dom_sf"/>
</dbReference>
<organism evidence="3 4">
    <name type="scientific">Catenulispora subtropica</name>
    <dbReference type="NCBI Taxonomy" id="450798"/>
    <lineage>
        <taxon>Bacteria</taxon>
        <taxon>Bacillati</taxon>
        <taxon>Actinomycetota</taxon>
        <taxon>Actinomycetes</taxon>
        <taxon>Catenulisporales</taxon>
        <taxon>Catenulisporaceae</taxon>
        <taxon>Catenulispora</taxon>
    </lineage>
</organism>
<evidence type="ECO:0000313" key="3">
    <source>
        <dbReference type="EMBL" id="GAA1977226.1"/>
    </source>
</evidence>
<dbReference type="PROSITE" id="PS51480">
    <property type="entry name" value="DHAL"/>
    <property type="match status" value="1"/>
</dbReference>
<dbReference type="PANTHER" id="PTHR33434">
    <property type="entry name" value="DEGV DOMAIN-CONTAINING PROTEIN DR_1986-RELATED"/>
    <property type="match status" value="1"/>
</dbReference>
<dbReference type="Pfam" id="PF13684">
    <property type="entry name" value="FakA-like_C"/>
    <property type="match status" value="1"/>
</dbReference>
<dbReference type="Pfam" id="PF02734">
    <property type="entry name" value="Dak2"/>
    <property type="match status" value="2"/>
</dbReference>
<feature type="domain" description="DhaL" evidence="2">
    <location>
        <begin position="20"/>
        <end position="310"/>
    </location>
</feature>
<dbReference type="SMART" id="SM01120">
    <property type="entry name" value="Dak2"/>
    <property type="match status" value="1"/>
</dbReference>
<name>A0ABN2RYR9_9ACTN</name>
<dbReference type="Gene3D" id="1.25.40.340">
    <property type="match status" value="1"/>
</dbReference>
<dbReference type="Proteomes" id="UP001499854">
    <property type="component" value="Unassembled WGS sequence"/>
</dbReference>
<keyword evidence="4" id="KW-1185">Reference proteome</keyword>
<accession>A0ABN2RYR9</accession>
<protein>
    <submittedName>
        <fullName evidence="3">DAK2 domain-containing protein</fullName>
    </submittedName>
</protein>
<dbReference type="InterPro" id="IPR004007">
    <property type="entry name" value="DhaL_dom"/>
</dbReference>
<dbReference type="InterPro" id="IPR050270">
    <property type="entry name" value="DegV_domain_contain"/>
</dbReference>
<evidence type="ECO:0000256" key="1">
    <source>
        <dbReference type="SAM" id="MobiDB-lite"/>
    </source>
</evidence>
<dbReference type="InterPro" id="IPR048394">
    <property type="entry name" value="FakA-like_M"/>
</dbReference>
<evidence type="ECO:0000313" key="4">
    <source>
        <dbReference type="Proteomes" id="UP001499854"/>
    </source>
</evidence>
<reference evidence="3 4" key="1">
    <citation type="journal article" date="2019" name="Int. J. Syst. Evol. Microbiol.">
        <title>The Global Catalogue of Microorganisms (GCM) 10K type strain sequencing project: providing services to taxonomists for standard genome sequencing and annotation.</title>
        <authorList>
            <consortium name="The Broad Institute Genomics Platform"/>
            <consortium name="The Broad Institute Genome Sequencing Center for Infectious Disease"/>
            <person name="Wu L."/>
            <person name="Ma J."/>
        </authorList>
    </citation>
    <scope>NUCLEOTIDE SEQUENCE [LARGE SCALE GENOMIC DNA]</scope>
    <source>
        <strain evidence="3 4">JCM 16013</strain>
    </source>
</reference>
<dbReference type="InterPro" id="IPR033470">
    <property type="entry name" value="FakA-like_C"/>
</dbReference>
<sequence length="667" mass="66088">MPPTAPQPPPSPAAAPVDAGALRRWAGAALAVLGRHREEIDALNVFPIADSDTGTNMYLTFEAACRALDDRLAAPGPAPSVPEALQALAHGALLGARGNSGVILSQLLRGAANARYTGPAVDGPALAAGLPAAAASAYDAVARPAAGTILSVAGAAAEAASAAVVAIGELAEGRAAGAAGLRDLPSAGGSAGGSGGGPTGGSLDGSAGGSASGSVAESPDASAGHAAGGAEVHGVAADVVVEAVDPGSAAPGPPRPLTANDSLAYVAQAAAAGARVALARTPEQLDVLRQAGVVDAGGLGLVVILETLAAYTGGVDPRGAFRQRRLAAVGAARVVDPVPAARPEPEYEVIYLLEASDAAVAGLRRELDEFCERGGGDSLVVVGGEGLWRVHVHVDDAGFAVEAGLAAGRPRDIKITHLASQPAPHAEVPVAVAGAGVPVTRPTRAVVAVAYGEGVAALFEESGAYVLRATAERPPSAADFERAVAATRAAEVVLLPNGAETAVVAAAVAERLSAGRYPGHPPVRVAAVPAKVTVQAIAALAVHEPARRFDADVVAMTAAAGATRYGAIEVAATEAWTMAGVCRPGQVMGHVENDVALIEDDQATAAASVVERMLSAGGEMVTLVVGDGAEPGMSEAVADRLRERHPVVDVVVYEGGRTGYPLLIGVE</sequence>
<feature type="compositionally biased region" description="Low complexity" evidence="1">
    <location>
        <begin position="212"/>
        <end position="228"/>
    </location>
</feature>
<dbReference type="SUPFAM" id="SSF101473">
    <property type="entry name" value="DhaL-like"/>
    <property type="match status" value="2"/>
</dbReference>
<evidence type="ECO:0000259" key="2">
    <source>
        <dbReference type="PROSITE" id="PS51480"/>
    </source>
</evidence>
<feature type="region of interest" description="Disordered" evidence="1">
    <location>
        <begin position="187"/>
        <end position="228"/>
    </location>
</feature>
<dbReference type="RefSeq" id="WP_344658763.1">
    <property type="nucleotide sequence ID" value="NZ_BAAAQM010000023.1"/>
</dbReference>
<feature type="compositionally biased region" description="Gly residues" evidence="1">
    <location>
        <begin position="189"/>
        <end position="211"/>
    </location>
</feature>
<proteinExistence type="predicted"/>
<dbReference type="EMBL" id="BAAAQM010000023">
    <property type="protein sequence ID" value="GAA1977226.1"/>
    <property type="molecule type" value="Genomic_DNA"/>
</dbReference>
<dbReference type="Pfam" id="PF21645">
    <property type="entry name" value="FakA-like_M"/>
    <property type="match status" value="1"/>
</dbReference>
<gene>
    <name evidence="3" type="ORF">GCM10009838_41950</name>
</gene>
<comment type="caution">
    <text evidence="3">The sequence shown here is derived from an EMBL/GenBank/DDBJ whole genome shotgun (WGS) entry which is preliminary data.</text>
</comment>
<dbReference type="SMART" id="SM01121">
    <property type="entry name" value="Dak1_2"/>
    <property type="match status" value="1"/>
</dbReference>
<dbReference type="PANTHER" id="PTHR33434:SF4">
    <property type="entry name" value="PHOSPHATASE PROTEIN"/>
    <property type="match status" value="1"/>
</dbReference>